<dbReference type="EMBL" id="JACMSC010000014">
    <property type="protein sequence ID" value="KAG6488972.1"/>
    <property type="molecule type" value="Genomic_DNA"/>
</dbReference>
<evidence type="ECO:0000256" key="1">
    <source>
        <dbReference type="SAM" id="MobiDB-lite"/>
    </source>
</evidence>
<dbReference type="PANTHER" id="PTHR33116">
    <property type="entry name" value="REVERSE TRANSCRIPTASE ZINC-BINDING DOMAIN-CONTAINING PROTEIN-RELATED-RELATED"/>
    <property type="match status" value="1"/>
</dbReference>
<dbReference type="AlphaFoldDB" id="A0A8J5KR72"/>
<reference evidence="2 3" key="1">
    <citation type="submission" date="2020-08" db="EMBL/GenBank/DDBJ databases">
        <title>Plant Genome Project.</title>
        <authorList>
            <person name="Zhang R.-G."/>
        </authorList>
    </citation>
    <scope>NUCLEOTIDE SEQUENCE [LARGE SCALE GENOMIC DNA]</scope>
    <source>
        <tissue evidence="2">Rhizome</tissue>
    </source>
</reference>
<gene>
    <name evidence="2" type="ORF">ZIOFF_050230</name>
</gene>
<protein>
    <submittedName>
        <fullName evidence="2">Uncharacterized protein</fullName>
    </submittedName>
</protein>
<feature type="region of interest" description="Disordered" evidence="1">
    <location>
        <begin position="122"/>
        <end position="156"/>
    </location>
</feature>
<comment type="caution">
    <text evidence="2">The sequence shown here is derived from an EMBL/GenBank/DDBJ whole genome shotgun (WGS) entry which is preliminary data.</text>
</comment>
<proteinExistence type="predicted"/>
<keyword evidence="3" id="KW-1185">Reference proteome</keyword>
<dbReference type="PANTHER" id="PTHR33116:SF80">
    <property type="entry name" value="REVERSE TRANSCRIPTASE ZINC-BINDING DOMAIN-CONTAINING PROTEIN"/>
    <property type="match status" value="1"/>
</dbReference>
<organism evidence="2 3">
    <name type="scientific">Zingiber officinale</name>
    <name type="common">Ginger</name>
    <name type="synonym">Amomum zingiber</name>
    <dbReference type="NCBI Taxonomy" id="94328"/>
    <lineage>
        <taxon>Eukaryota</taxon>
        <taxon>Viridiplantae</taxon>
        <taxon>Streptophyta</taxon>
        <taxon>Embryophyta</taxon>
        <taxon>Tracheophyta</taxon>
        <taxon>Spermatophyta</taxon>
        <taxon>Magnoliopsida</taxon>
        <taxon>Liliopsida</taxon>
        <taxon>Zingiberales</taxon>
        <taxon>Zingiberaceae</taxon>
        <taxon>Zingiber</taxon>
    </lineage>
</organism>
<sequence length="624" mass="70085">MARVCVEIDLLKPKVDEFWIGINDEKRLQRVVYEKFPKYCVHCLHLGGLEEECYANGNRPKPQWNVGKHNVHRASEDLRVSYIVGRLLEKRKSFHVVTALEVKKHRDVEGFADLAGKEGSLSIRGNDVSKNEQDNLGDLGSKNLEVEEQEEESEGTEVSKTFIEEVETKEDEEVHLQRASSLIVVPTQAANLAGSPLHVAPKIVPSSGCPLVVPRDNSALLAMPTMDEVKRIIGDMGKDSTTSPNGFSMEFYVACWKIIKEDVYGTVFDFFQGGSFPKGMVATTIVLIPKVDNAQQWLHFIPISLFAKGVPPIIHLGVPIFAGNKKACYFQPLLEKVRRKLLGWNISRLSHGGRLLFTQSVLASLPYYLLQVLLPPLSILHVLEMLFARFSWGLSSTSKKTHLISWAEILPPSVVPLKYHAYPCWHWLLKIRNVAETHVGWFLGSGEIKFWYDIWLDVSSLYQSYAVVGNPDCKVAKFLNNLEWDAKGSSAGVADGKVADQIGAPDRIFWKPSLDGRLKSVNTISVVRLKKPYVGGFKLNIDGYSKGNPGLSSYGVIIHDHDGCLFWQSMELLERGLNVRSELLDGYLVLYKFDDYGRLAEFWWKTVQAHGGILCDIGLFLDLD</sequence>
<evidence type="ECO:0000313" key="2">
    <source>
        <dbReference type="EMBL" id="KAG6488972.1"/>
    </source>
</evidence>
<name>A0A8J5KR72_ZINOF</name>
<dbReference type="Proteomes" id="UP000734854">
    <property type="component" value="Unassembled WGS sequence"/>
</dbReference>
<feature type="compositionally biased region" description="Acidic residues" evidence="1">
    <location>
        <begin position="146"/>
        <end position="155"/>
    </location>
</feature>
<accession>A0A8J5KR72</accession>
<evidence type="ECO:0000313" key="3">
    <source>
        <dbReference type="Proteomes" id="UP000734854"/>
    </source>
</evidence>